<evidence type="ECO:0000256" key="10">
    <source>
        <dbReference type="ARBA" id="ARBA00023136"/>
    </source>
</evidence>
<evidence type="ECO:0000313" key="13">
    <source>
        <dbReference type="EMBL" id="GMR30907.1"/>
    </source>
</evidence>
<comment type="subcellular location">
    <subcellularLocation>
        <location evidence="1">Membrane</location>
    </subcellularLocation>
</comment>
<evidence type="ECO:0000256" key="12">
    <source>
        <dbReference type="RuleBase" id="RU000461"/>
    </source>
</evidence>
<sequence>FYQEFTLDVISKIALGQKEVKMFENLLMNLCRQIFSGFVFSIFFINIFCLAPKQRLSELFYSQSRYRQHPYLKLMRDVERAVEEKKRAREEGSPSSGDFIDIFLDAEVEYTEIQAAGESKVSRKLVFDEIVSQCIVMLLAGFETTANSLSYLTHFLANHPEVQERMRDEIEAVCSGDLKWYFQSIEYEQLAELKYTEEAIRESLRHYPLASFVVSRECQQDTTIGSLQLKKGDNVLTDTWSMHMDKDIWGEDAEEFRPERWLEESSRPRVAFQSFGEGPRMCIGMRLAYMEEKTAIAHMLKLFRIKKSGNKNPIKLVGSMTVAPERVDVVLEKRN</sequence>
<keyword evidence="8 11" id="KW-0408">Iron</keyword>
<dbReference type="InterPro" id="IPR017972">
    <property type="entry name" value="Cyt_P450_CS"/>
</dbReference>
<dbReference type="PRINTS" id="PR00463">
    <property type="entry name" value="EP450I"/>
</dbReference>
<feature type="non-terminal residue" evidence="13">
    <location>
        <position position="1"/>
    </location>
</feature>
<keyword evidence="10" id="KW-0472">Membrane</keyword>
<reference evidence="14" key="1">
    <citation type="submission" date="2022-10" db="EMBL/GenBank/DDBJ databases">
        <title>Genome assembly of Pristionchus species.</title>
        <authorList>
            <person name="Yoshida K."/>
            <person name="Sommer R.J."/>
        </authorList>
    </citation>
    <scope>NUCLEOTIDE SEQUENCE [LARGE SCALE GENOMIC DNA]</scope>
    <source>
        <strain evidence="14">RS5460</strain>
    </source>
</reference>
<evidence type="ECO:0000256" key="3">
    <source>
        <dbReference type="ARBA" id="ARBA00022617"/>
    </source>
</evidence>
<gene>
    <name evidence="13" type="ORF">PMAYCL1PPCAC_01102</name>
</gene>
<dbReference type="PRINTS" id="PR00385">
    <property type="entry name" value="P450"/>
</dbReference>
<dbReference type="SUPFAM" id="SSF48264">
    <property type="entry name" value="Cytochrome P450"/>
    <property type="match status" value="1"/>
</dbReference>
<evidence type="ECO:0000256" key="7">
    <source>
        <dbReference type="ARBA" id="ARBA00023002"/>
    </source>
</evidence>
<evidence type="ECO:0000313" key="14">
    <source>
        <dbReference type="Proteomes" id="UP001328107"/>
    </source>
</evidence>
<proteinExistence type="inferred from homology"/>
<evidence type="ECO:0008006" key="15">
    <source>
        <dbReference type="Google" id="ProtNLM"/>
    </source>
</evidence>
<dbReference type="GO" id="GO:0020037">
    <property type="term" value="F:heme binding"/>
    <property type="evidence" value="ECO:0007669"/>
    <property type="project" value="InterPro"/>
</dbReference>
<dbReference type="PANTHER" id="PTHR24282:SF248">
    <property type="entry name" value="CYTOCHROME P450 CYP13A1-RELATED"/>
    <property type="match status" value="1"/>
</dbReference>
<evidence type="ECO:0000256" key="5">
    <source>
        <dbReference type="ARBA" id="ARBA00022723"/>
    </source>
</evidence>
<evidence type="ECO:0000256" key="8">
    <source>
        <dbReference type="ARBA" id="ARBA00023004"/>
    </source>
</evidence>
<dbReference type="GO" id="GO:0005506">
    <property type="term" value="F:iron ion binding"/>
    <property type="evidence" value="ECO:0007669"/>
    <property type="project" value="InterPro"/>
</dbReference>
<dbReference type="Proteomes" id="UP001328107">
    <property type="component" value="Unassembled WGS sequence"/>
</dbReference>
<evidence type="ECO:0000256" key="1">
    <source>
        <dbReference type="ARBA" id="ARBA00004370"/>
    </source>
</evidence>
<dbReference type="Pfam" id="PF00067">
    <property type="entry name" value="p450"/>
    <property type="match status" value="1"/>
</dbReference>
<keyword evidence="9 12" id="KW-0503">Monooxygenase</keyword>
<accession>A0AAN4YXR6</accession>
<protein>
    <recommendedName>
        <fullName evidence="15">Cytochrome P450</fullName>
    </recommendedName>
</protein>
<keyword evidence="7 12" id="KW-0560">Oxidoreductase</keyword>
<dbReference type="GO" id="GO:0016705">
    <property type="term" value="F:oxidoreductase activity, acting on paired donors, with incorporation or reduction of molecular oxygen"/>
    <property type="evidence" value="ECO:0007669"/>
    <property type="project" value="InterPro"/>
</dbReference>
<dbReference type="GO" id="GO:0016020">
    <property type="term" value="C:membrane"/>
    <property type="evidence" value="ECO:0007669"/>
    <property type="project" value="UniProtKB-SubCell"/>
</dbReference>
<dbReference type="GO" id="GO:0004497">
    <property type="term" value="F:monooxygenase activity"/>
    <property type="evidence" value="ECO:0007669"/>
    <property type="project" value="UniProtKB-KW"/>
</dbReference>
<dbReference type="InterPro" id="IPR001128">
    <property type="entry name" value="Cyt_P450"/>
</dbReference>
<evidence type="ECO:0000256" key="6">
    <source>
        <dbReference type="ARBA" id="ARBA00022989"/>
    </source>
</evidence>
<keyword evidence="4" id="KW-0812">Transmembrane</keyword>
<comment type="caution">
    <text evidence="13">The sequence shown here is derived from an EMBL/GenBank/DDBJ whole genome shotgun (WGS) entry which is preliminary data.</text>
</comment>
<organism evidence="13 14">
    <name type="scientific">Pristionchus mayeri</name>
    <dbReference type="NCBI Taxonomy" id="1317129"/>
    <lineage>
        <taxon>Eukaryota</taxon>
        <taxon>Metazoa</taxon>
        <taxon>Ecdysozoa</taxon>
        <taxon>Nematoda</taxon>
        <taxon>Chromadorea</taxon>
        <taxon>Rhabditida</taxon>
        <taxon>Rhabditina</taxon>
        <taxon>Diplogasteromorpha</taxon>
        <taxon>Diplogasteroidea</taxon>
        <taxon>Neodiplogasteridae</taxon>
        <taxon>Pristionchus</taxon>
    </lineage>
</organism>
<comment type="cofactor">
    <cofactor evidence="11">
        <name>heme</name>
        <dbReference type="ChEBI" id="CHEBI:30413"/>
    </cofactor>
</comment>
<dbReference type="PANTHER" id="PTHR24282">
    <property type="entry name" value="CYTOCHROME P450 FAMILY MEMBER"/>
    <property type="match status" value="1"/>
</dbReference>
<keyword evidence="5 11" id="KW-0479">Metal-binding</keyword>
<feature type="binding site" description="axial binding residue" evidence="11">
    <location>
        <position position="282"/>
    </location>
    <ligand>
        <name>heme</name>
        <dbReference type="ChEBI" id="CHEBI:30413"/>
    </ligand>
    <ligandPart>
        <name>Fe</name>
        <dbReference type="ChEBI" id="CHEBI:18248"/>
    </ligandPart>
</feature>
<dbReference type="InterPro" id="IPR036396">
    <property type="entry name" value="Cyt_P450_sf"/>
</dbReference>
<dbReference type="AlphaFoldDB" id="A0AAN4YXR6"/>
<comment type="similarity">
    <text evidence="2 12">Belongs to the cytochrome P450 family.</text>
</comment>
<dbReference type="InterPro" id="IPR050665">
    <property type="entry name" value="Cytochrome_P450_Monooxygen"/>
</dbReference>
<dbReference type="Gene3D" id="1.10.630.10">
    <property type="entry name" value="Cytochrome P450"/>
    <property type="match status" value="1"/>
</dbReference>
<evidence type="ECO:0000256" key="2">
    <source>
        <dbReference type="ARBA" id="ARBA00010617"/>
    </source>
</evidence>
<name>A0AAN4YXR6_9BILA</name>
<evidence type="ECO:0000256" key="4">
    <source>
        <dbReference type="ARBA" id="ARBA00022692"/>
    </source>
</evidence>
<dbReference type="PROSITE" id="PS00086">
    <property type="entry name" value="CYTOCHROME_P450"/>
    <property type="match status" value="1"/>
</dbReference>
<evidence type="ECO:0000256" key="9">
    <source>
        <dbReference type="ARBA" id="ARBA00023033"/>
    </source>
</evidence>
<dbReference type="InterPro" id="IPR002401">
    <property type="entry name" value="Cyt_P450_E_grp-I"/>
</dbReference>
<keyword evidence="3 11" id="KW-0349">Heme</keyword>
<keyword evidence="14" id="KW-1185">Reference proteome</keyword>
<evidence type="ECO:0000256" key="11">
    <source>
        <dbReference type="PIRSR" id="PIRSR602401-1"/>
    </source>
</evidence>
<keyword evidence="6" id="KW-1133">Transmembrane helix</keyword>
<dbReference type="EMBL" id="BTRK01000001">
    <property type="protein sequence ID" value="GMR30907.1"/>
    <property type="molecule type" value="Genomic_DNA"/>
</dbReference>